<reference evidence="3" key="1">
    <citation type="submission" date="2016-03" db="EMBL/GenBank/DDBJ databases">
        <authorList>
            <person name="Ploux O."/>
        </authorList>
    </citation>
    <scope>NUCLEOTIDE SEQUENCE</scope>
    <source>
        <strain evidence="3">UC1</strain>
    </source>
</reference>
<accession>A0A1Y5P7Q1</accession>
<dbReference type="InterPro" id="IPR019734">
    <property type="entry name" value="TPR_rpt"/>
</dbReference>
<gene>
    <name evidence="3" type="ORF">MIPYR_40112</name>
</gene>
<organism evidence="3">
    <name type="scientific">uncultured Microbacterium sp</name>
    <dbReference type="NCBI Taxonomy" id="191216"/>
    <lineage>
        <taxon>Bacteria</taxon>
        <taxon>Bacillati</taxon>
        <taxon>Actinomycetota</taxon>
        <taxon>Actinomycetes</taxon>
        <taxon>Micrococcales</taxon>
        <taxon>Microbacteriaceae</taxon>
        <taxon>Microbacterium</taxon>
        <taxon>environmental samples</taxon>
    </lineage>
</organism>
<keyword evidence="1" id="KW-0802">TPR repeat</keyword>
<dbReference type="RefSeq" id="WP_295576497.1">
    <property type="nucleotide sequence ID" value="NZ_FLQR01000008.1"/>
</dbReference>
<dbReference type="InterPro" id="IPR024983">
    <property type="entry name" value="CHAT_dom"/>
</dbReference>
<name>A0A1Y5P7Q1_9MICO</name>
<dbReference type="PROSITE" id="PS50005">
    <property type="entry name" value="TPR"/>
    <property type="match status" value="1"/>
</dbReference>
<evidence type="ECO:0000313" key="3">
    <source>
        <dbReference type="EMBL" id="SBS73339.1"/>
    </source>
</evidence>
<dbReference type="InterPro" id="IPR011990">
    <property type="entry name" value="TPR-like_helical_dom_sf"/>
</dbReference>
<dbReference type="PANTHER" id="PTHR10098:SF108">
    <property type="entry name" value="TETRATRICOPEPTIDE REPEAT PROTEIN 28"/>
    <property type="match status" value="1"/>
</dbReference>
<dbReference type="Pfam" id="PF13374">
    <property type="entry name" value="TPR_10"/>
    <property type="match status" value="1"/>
</dbReference>
<evidence type="ECO:0000259" key="2">
    <source>
        <dbReference type="Pfam" id="PF12770"/>
    </source>
</evidence>
<dbReference type="PANTHER" id="PTHR10098">
    <property type="entry name" value="RAPSYN-RELATED"/>
    <property type="match status" value="1"/>
</dbReference>
<feature type="repeat" description="TPR" evidence="1">
    <location>
        <begin position="80"/>
        <end position="113"/>
    </location>
</feature>
<dbReference type="SUPFAM" id="SSF48452">
    <property type="entry name" value="TPR-like"/>
    <property type="match status" value="1"/>
</dbReference>
<evidence type="ECO:0000256" key="1">
    <source>
        <dbReference type="PROSITE-ProRule" id="PRU00339"/>
    </source>
</evidence>
<dbReference type="AlphaFoldDB" id="A0A1Y5P7Q1"/>
<proteinExistence type="predicted"/>
<dbReference type="EMBL" id="FLQR01000008">
    <property type="protein sequence ID" value="SBS73339.1"/>
    <property type="molecule type" value="Genomic_DNA"/>
</dbReference>
<dbReference type="Pfam" id="PF12770">
    <property type="entry name" value="CHAT"/>
    <property type="match status" value="1"/>
</dbReference>
<dbReference type="Gene3D" id="1.25.40.10">
    <property type="entry name" value="Tetratricopeptide repeat domain"/>
    <property type="match status" value="1"/>
</dbReference>
<feature type="domain" description="CHAT" evidence="2">
    <location>
        <begin position="584"/>
        <end position="809"/>
    </location>
</feature>
<sequence>MTPTADELHRRGLRLTNARRYADARRVLDQAAATAVDPDLAARIAGTLSYVLVQTGDPQGGERLCRDAVAADDLSAHTRGVLAGQLGSLLANQGRLDEALEWLERAITTIPGDPMAVANIRMNRSVLLMQRGDLAASTADLEEAVAAFAAHGDAVDVAEAQHNLGYVSLLGGDIVRAMREMAAARPAIAAASPANAAIGDVDRAEVLRDAGLVTEAERLLERAAAVFGENRMPQARGEAEFHLARSLLRHDTTRAAATARAAARRFAGLGNRLWAARAEAIAQRAAFAGGGLDRAGRRLPEARRRPTPEDVRRTARALQSGGLHSDAAALRLAQELWRARHDAPAGRLPRLPESASVEVRLLVDEVRAARALRAGRSAETRRHAARGLDELAASQASFGSLDLQTSLVMHGSGLMLAGLDAAVRSGRPETVFEWSERARHLSIQVLPLRPPPDPELAGDLAELRMLRADLAGADWLSDPRAVELGERLRQRQWTTTGARGVEERVDLAALRATLDADTAVLSFVFSGAGLSCLVVTRGTEAVVPLPGWGDARAALAGLRSDLDVAASVRSGPMVGVIRRGLDARLAALSTVLLDGPLRRTDARRLVLTAPGVLAGLPWGMLPGLRGRAFTLAGSVTRWVRGRAAVAPIASAGFAAGPRVARGDEEVDRAASAWSSPPILRGSDATVDAVSALGGKVDLLHVAAHGRHAVDNPLFSGLELADGVLFGYDIDRMPRVPATVVLSACEVGRSTVRWGEEAVGMTRSWLHAGARCVVAAPVVVADDEACELLAAMHEGLVAGRRPAEALADAATRTGIVAPFQSHGDGL</sequence>
<protein>
    <submittedName>
        <fullName evidence="3">Tetratricopeptide TPR_2 repeat protein</fullName>
    </submittedName>
</protein>